<dbReference type="Proteomes" id="UP001061862">
    <property type="component" value="Chromosome"/>
</dbReference>
<evidence type="ECO:0000313" key="2">
    <source>
        <dbReference type="Proteomes" id="UP001061862"/>
    </source>
</evidence>
<name>A0ABY6CFW7_9HYPH</name>
<gene>
    <name evidence="1" type="ORF">N8A98_08095</name>
</gene>
<keyword evidence="2" id="KW-1185">Reference proteome</keyword>
<protein>
    <recommendedName>
        <fullName evidence="3">Integrase</fullName>
    </recommendedName>
</protein>
<proteinExistence type="predicted"/>
<evidence type="ECO:0000313" key="1">
    <source>
        <dbReference type="EMBL" id="UXN71133.1"/>
    </source>
</evidence>
<reference evidence="1 2" key="1">
    <citation type="submission" date="2022-09" db="EMBL/GenBank/DDBJ databases">
        <title>Interaction between co-microsymbionts with complementary sets of symbiotic genes in legume-rhizobium systems.</title>
        <authorList>
            <person name="Safronova V."/>
            <person name="Sazanova A."/>
            <person name="Afonin A."/>
            <person name="Chirak E."/>
        </authorList>
    </citation>
    <scope>NUCLEOTIDE SEQUENCE [LARGE SCALE GENOMIC DNA]</scope>
    <source>
        <strain evidence="1 2">A18/4-1</strain>
    </source>
</reference>
<sequence length="98" mass="10741">MNNPAFMLDDDLDVRRADLVGYYHPREIVSDASLTLSRRRALLAYWLSDVNAVRGAPGLRRSKAGVTVSVDQLQAALCQLDQMSDSVPPPENAPALFA</sequence>
<accession>A0ABY6CFW7</accession>
<evidence type="ECO:0008006" key="3">
    <source>
        <dbReference type="Google" id="ProtNLM"/>
    </source>
</evidence>
<dbReference type="EMBL" id="CP104965">
    <property type="protein sequence ID" value="UXN71133.1"/>
    <property type="molecule type" value="Genomic_DNA"/>
</dbReference>
<dbReference type="RefSeq" id="WP_262170540.1">
    <property type="nucleotide sequence ID" value="NZ_CP104965.1"/>
</dbReference>
<organism evidence="1 2">
    <name type="scientific">Devosia neptuniae</name>
    <dbReference type="NCBI Taxonomy" id="191302"/>
    <lineage>
        <taxon>Bacteria</taxon>
        <taxon>Pseudomonadati</taxon>
        <taxon>Pseudomonadota</taxon>
        <taxon>Alphaproteobacteria</taxon>
        <taxon>Hyphomicrobiales</taxon>
        <taxon>Devosiaceae</taxon>
        <taxon>Devosia</taxon>
    </lineage>
</organism>